<accession>S9QPW1</accession>
<protein>
    <submittedName>
        <fullName evidence="1">Uncharacterized protein</fullName>
    </submittedName>
</protein>
<dbReference type="HOGENOM" id="CLU_2411490_0_0_5"/>
<organism evidence="1 2">
    <name type="scientific">Salipiger mucosus DSM 16094</name>
    <dbReference type="NCBI Taxonomy" id="1123237"/>
    <lineage>
        <taxon>Bacteria</taxon>
        <taxon>Pseudomonadati</taxon>
        <taxon>Pseudomonadota</taxon>
        <taxon>Alphaproteobacteria</taxon>
        <taxon>Rhodobacterales</taxon>
        <taxon>Roseobacteraceae</taxon>
        <taxon>Salipiger</taxon>
    </lineage>
</organism>
<comment type="caution">
    <text evidence="1">The sequence shown here is derived from an EMBL/GenBank/DDBJ whole genome shotgun (WGS) entry which is preliminary data.</text>
</comment>
<evidence type="ECO:0000313" key="2">
    <source>
        <dbReference type="Proteomes" id="UP000015347"/>
    </source>
</evidence>
<keyword evidence="2" id="KW-1185">Reference proteome</keyword>
<dbReference type="AlphaFoldDB" id="S9QPW1"/>
<proteinExistence type="predicted"/>
<gene>
    <name evidence="1" type="ORF">Salmuc_02084</name>
</gene>
<sequence length="92" mass="10561">MEGIEKYLVHLDHPRCVIAKGELGIGARIGEHLEAQPYFYRNKSQGFELVIAEMLDEEISDLNEIHLLFCAAATHCSIFEQDELEVRMEEQV</sequence>
<evidence type="ECO:0000313" key="1">
    <source>
        <dbReference type="EMBL" id="EPX83476.1"/>
    </source>
</evidence>
<name>S9QPW1_9RHOB</name>
<dbReference type="EMBL" id="APVH01000015">
    <property type="protein sequence ID" value="EPX83476.1"/>
    <property type="molecule type" value="Genomic_DNA"/>
</dbReference>
<reference evidence="2" key="1">
    <citation type="journal article" date="2014" name="Stand. Genomic Sci.">
        <title>Genome sequence of the exopolysaccharide-producing Salipiger mucosus type strain (DSM 16094(T)), a moderately halophilic member of the Roseobacter clade.</title>
        <authorList>
            <person name="Riedel T."/>
            <person name="Spring S."/>
            <person name="Fiebig A."/>
            <person name="Petersen J."/>
            <person name="Kyrpides N.C."/>
            <person name="Goker M."/>
            <person name="Klenk H.P."/>
        </authorList>
    </citation>
    <scope>NUCLEOTIDE SEQUENCE [LARGE SCALE GENOMIC DNA]</scope>
    <source>
        <strain evidence="2">DSM 16094</strain>
    </source>
</reference>
<dbReference type="Proteomes" id="UP000015347">
    <property type="component" value="Unassembled WGS sequence"/>
</dbReference>